<dbReference type="FunFam" id="3.60.130.10:FF:000001">
    <property type="entry name" value="Trimethyllysine dioxygenase, mitochondrial"/>
    <property type="match status" value="1"/>
</dbReference>
<sequence>MSAPGAGHEFAPQEVSWQKRDILVFANSIGCKADELHFLYELHPRFAVFPTYPVILPFKLTDQEVIDFYARAGGAPIPGAPKLDYRRVVDGQRRIIALKPLPTSSAGRKFELRNKVIGLYDKGKAGTVLETEQSIVDQATGDIYTKILSSSFFVGQGGWGGPKGPSTVNYPPPEGKSPDATHIIQTTPETALLYRLNGDYNPLHATPEPGAKMGFGGTIIHGLFSWNAAAHGVLREIGQSDPENLKEFQARFASPVKPGDKLTTEIWRMGRLEGGDEEIRFIVRNDKGKVVLSNGRCLLKATDSKAKLTVNETVKHDPKSAQQFSKDVFKKLGPFWLRDNCQCDKCHHPQTRQREVDTFAIPSEIIIKKVIYAAEGLRVEFSDGHTGFYTYAWLKANGTKKPTSVLRAVHTAKPRPYHPFTGTGPYPTVSYDDVMQDDKGLLQWLDKIYSYGFCFVIGVPVTTRDTEKLLERIAFIRPTHYGGFWDFTSDMSFGDSAYTSEGLGAHTDTTYFTDPARLQMFHLLSHTDGQGGASLLVDGFRAAETLQKEKKAHYASLMRQSQPAHASGNEKVCIQPIHEFPVLELHPQLDQLYRIRWNNYDRAPKTNWGIKDLKQWYSAARHWNEIISREEFQIWTQLEPGTALIFDNWRMLHGRSKFTGKRRMCGGYINNDDFLSQYRLLKFGREHVLNNLGNWHGKGHKEGNPNFLI</sequence>
<dbReference type="OrthoDB" id="408743at2759"/>
<dbReference type="InterPro" id="IPR054357">
    <property type="entry name" value="MFE-2_N"/>
</dbReference>
<dbReference type="InterPro" id="IPR029069">
    <property type="entry name" value="HotDog_dom_sf"/>
</dbReference>
<evidence type="ECO:0000256" key="8">
    <source>
        <dbReference type="ARBA" id="ARBA00023004"/>
    </source>
</evidence>
<dbReference type="InterPro" id="IPR038492">
    <property type="entry name" value="GBBH-like_N_sf"/>
</dbReference>
<dbReference type="CDD" id="cd00250">
    <property type="entry name" value="CAS_like"/>
    <property type="match status" value="1"/>
</dbReference>
<protein>
    <submittedName>
        <fullName evidence="13">Trimethyllysine dioxygenase TmlH</fullName>
    </submittedName>
</protein>
<keyword evidence="14" id="KW-1185">Reference proteome</keyword>
<evidence type="ECO:0000256" key="2">
    <source>
        <dbReference type="ARBA" id="ARBA00001961"/>
    </source>
</evidence>
<dbReference type="EMBL" id="KZ821697">
    <property type="protein sequence ID" value="PYH82182.1"/>
    <property type="molecule type" value="Genomic_DNA"/>
</dbReference>
<name>A0A319DSK6_9EURO</name>
<dbReference type="STRING" id="1448315.A0A319DSK6"/>
<accession>A0A319DSK6</accession>
<dbReference type="Pfam" id="PF06155">
    <property type="entry name" value="GBBH-like_N"/>
    <property type="match status" value="1"/>
</dbReference>
<dbReference type="NCBIfam" id="TIGR02410">
    <property type="entry name" value="carnitine_TMLD"/>
    <property type="match status" value="1"/>
</dbReference>
<dbReference type="PANTHER" id="PTHR13078:SF57">
    <property type="entry name" value="DEHYDRATASE, PUTATIVE (AFU_ORTHOLOGUE AFUA_5G00640)-RELATED"/>
    <property type="match status" value="1"/>
</dbReference>
<evidence type="ECO:0000256" key="1">
    <source>
        <dbReference type="ARBA" id="ARBA00001954"/>
    </source>
</evidence>
<feature type="domain" description="Peroxisomal multifunctional enzyme type 2-like N-terminal" evidence="12">
    <location>
        <begin position="17"/>
        <end position="155"/>
    </location>
</feature>
<organism evidence="13 14">
    <name type="scientific">Aspergillus uvarum CBS 121591</name>
    <dbReference type="NCBI Taxonomy" id="1448315"/>
    <lineage>
        <taxon>Eukaryota</taxon>
        <taxon>Fungi</taxon>
        <taxon>Dikarya</taxon>
        <taxon>Ascomycota</taxon>
        <taxon>Pezizomycotina</taxon>
        <taxon>Eurotiomycetes</taxon>
        <taxon>Eurotiomycetidae</taxon>
        <taxon>Eurotiales</taxon>
        <taxon>Aspergillaceae</taxon>
        <taxon>Aspergillus</taxon>
        <taxon>Aspergillus subgen. Circumdati</taxon>
    </lineage>
</organism>
<keyword evidence="4" id="KW-0479">Metal-binding</keyword>
<gene>
    <name evidence="13" type="ORF">BO82DRAFT_432015</name>
</gene>
<dbReference type="Gene3D" id="3.10.129.10">
    <property type="entry name" value="Hotdog Thioesterase"/>
    <property type="match status" value="2"/>
</dbReference>
<dbReference type="GeneID" id="37143496"/>
<dbReference type="GO" id="GO:0003857">
    <property type="term" value="F:(3S)-3-hydroxyacyl-CoA dehydrogenase (NAD+) activity"/>
    <property type="evidence" value="ECO:0007669"/>
    <property type="project" value="TreeGrafter"/>
</dbReference>
<dbReference type="GO" id="GO:0005777">
    <property type="term" value="C:peroxisome"/>
    <property type="evidence" value="ECO:0007669"/>
    <property type="project" value="TreeGrafter"/>
</dbReference>
<evidence type="ECO:0000259" key="11">
    <source>
        <dbReference type="Pfam" id="PF06155"/>
    </source>
</evidence>
<dbReference type="Pfam" id="PF22622">
    <property type="entry name" value="MFE-2_hydrat-2_N"/>
    <property type="match status" value="1"/>
</dbReference>
<dbReference type="GO" id="GO:0005506">
    <property type="term" value="F:iron ion binding"/>
    <property type="evidence" value="ECO:0007669"/>
    <property type="project" value="InterPro"/>
</dbReference>
<evidence type="ECO:0000259" key="12">
    <source>
        <dbReference type="Pfam" id="PF22622"/>
    </source>
</evidence>
<reference evidence="13 14" key="1">
    <citation type="submission" date="2016-12" db="EMBL/GenBank/DDBJ databases">
        <title>The genomes of Aspergillus section Nigri reveals drivers in fungal speciation.</title>
        <authorList>
            <consortium name="DOE Joint Genome Institute"/>
            <person name="Vesth T.C."/>
            <person name="Nybo J."/>
            <person name="Theobald S."/>
            <person name="Brandl J."/>
            <person name="Frisvad J.C."/>
            <person name="Nielsen K.F."/>
            <person name="Lyhne E.K."/>
            <person name="Kogle M.E."/>
            <person name="Kuo A."/>
            <person name="Riley R."/>
            <person name="Clum A."/>
            <person name="Nolan M."/>
            <person name="Lipzen A."/>
            <person name="Salamov A."/>
            <person name="Henrissat B."/>
            <person name="Wiebenga A."/>
            <person name="De Vries R.P."/>
            <person name="Grigoriev I.V."/>
            <person name="Mortensen U.H."/>
            <person name="Andersen M.R."/>
            <person name="Baker S.E."/>
        </authorList>
    </citation>
    <scope>NUCLEOTIDE SEQUENCE [LARGE SCALE GENOMIC DNA]</scope>
    <source>
        <strain evidence="13 14">CBS 121591</strain>
    </source>
</reference>
<dbReference type="GO" id="GO:0004300">
    <property type="term" value="F:enoyl-CoA hydratase activity"/>
    <property type="evidence" value="ECO:0007669"/>
    <property type="project" value="TreeGrafter"/>
</dbReference>
<evidence type="ECO:0000313" key="14">
    <source>
        <dbReference type="Proteomes" id="UP000248340"/>
    </source>
</evidence>
<proteinExistence type="inferred from homology"/>
<evidence type="ECO:0000256" key="3">
    <source>
        <dbReference type="ARBA" id="ARBA00008654"/>
    </source>
</evidence>
<keyword evidence="6 13" id="KW-0223">Dioxygenase</keyword>
<dbReference type="InterPro" id="IPR042098">
    <property type="entry name" value="TauD-like_sf"/>
</dbReference>
<dbReference type="Pfam" id="PF02668">
    <property type="entry name" value="TauD"/>
    <property type="match status" value="1"/>
</dbReference>
<evidence type="ECO:0000313" key="13">
    <source>
        <dbReference type="EMBL" id="PYH82182.1"/>
    </source>
</evidence>
<dbReference type="InterPro" id="IPR003819">
    <property type="entry name" value="TauD/TfdA-like"/>
</dbReference>
<dbReference type="Pfam" id="PF01575">
    <property type="entry name" value="MaoC_dehydratas"/>
    <property type="match status" value="1"/>
</dbReference>
<comment type="cofactor">
    <cofactor evidence="2">
        <name>L-ascorbate</name>
        <dbReference type="ChEBI" id="CHEBI:38290"/>
    </cofactor>
</comment>
<dbReference type="InterPro" id="IPR012776">
    <property type="entry name" value="Trimethyllysine_dOase"/>
</dbReference>
<comment type="cofactor">
    <cofactor evidence="1">
        <name>Fe(2+)</name>
        <dbReference type="ChEBI" id="CHEBI:29033"/>
    </cofactor>
</comment>
<dbReference type="Gene3D" id="3.60.130.10">
    <property type="entry name" value="Clavaminate synthase-like"/>
    <property type="match status" value="1"/>
</dbReference>
<dbReference type="SUPFAM" id="SSF51197">
    <property type="entry name" value="Clavaminate synthase-like"/>
    <property type="match status" value="1"/>
</dbReference>
<dbReference type="CDD" id="cd03448">
    <property type="entry name" value="HDE_HSD"/>
    <property type="match status" value="1"/>
</dbReference>
<dbReference type="PANTHER" id="PTHR13078">
    <property type="entry name" value="PEROXISOMAL MULTIFUNCTIONAL ENZYME TYPE 2-RELATED"/>
    <property type="match status" value="1"/>
</dbReference>
<feature type="domain" description="TauD/TfdA-like" evidence="10">
    <location>
        <begin position="423"/>
        <end position="668"/>
    </location>
</feature>
<keyword evidence="8" id="KW-0408">Iron</keyword>
<dbReference type="RefSeq" id="XP_025492382.1">
    <property type="nucleotide sequence ID" value="XM_025640754.1"/>
</dbReference>
<feature type="domain" description="Gamma-butyrobetaine hydroxylase-like N-terminal" evidence="11">
    <location>
        <begin position="331"/>
        <end position="394"/>
    </location>
</feature>
<feature type="domain" description="MaoC-like" evidence="9">
    <location>
        <begin position="174"/>
        <end position="285"/>
    </location>
</feature>
<evidence type="ECO:0000259" key="10">
    <source>
        <dbReference type="Pfam" id="PF02668"/>
    </source>
</evidence>
<evidence type="ECO:0000256" key="6">
    <source>
        <dbReference type="ARBA" id="ARBA00022964"/>
    </source>
</evidence>
<dbReference type="GO" id="GO:0044594">
    <property type="term" value="F:17-beta-hydroxysteroid dehydrogenase (NAD+) activity"/>
    <property type="evidence" value="ECO:0007669"/>
    <property type="project" value="TreeGrafter"/>
</dbReference>
<dbReference type="InterPro" id="IPR010376">
    <property type="entry name" value="GBBH-like_N"/>
</dbReference>
<dbReference type="GO" id="GO:0045329">
    <property type="term" value="P:carnitine biosynthetic process"/>
    <property type="evidence" value="ECO:0007669"/>
    <property type="project" value="UniProtKB-UniPathway"/>
</dbReference>
<dbReference type="Proteomes" id="UP000248340">
    <property type="component" value="Unassembled WGS sequence"/>
</dbReference>
<dbReference type="InterPro" id="IPR002539">
    <property type="entry name" value="MaoC-like_dom"/>
</dbReference>
<evidence type="ECO:0000256" key="5">
    <source>
        <dbReference type="ARBA" id="ARBA00022873"/>
    </source>
</evidence>
<dbReference type="AlphaFoldDB" id="A0A319DSK6"/>
<evidence type="ECO:0000259" key="9">
    <source>
        <dbReference type="Pfam" id="PF01575"/>
    </source>
</evidence>
<dbReference type="GO" id="GO:0050353">
    <property type="term" value="F:trimethyllysine dioxygenase activity"/>
    <property type="evidence" value="ECO:0007669"/>
    <property type="project" value="InterPro"/>
</dbReference>
<evidence type="ECO:0000256" key="7">
    <source>
        <dbReference type="ARBA" id="ARBA00023002"/>
    </source>
</evidence>
<keyword evidence="7" id="KW-0560">Oxidoreductase</keyword>
<dbReference type="SUPFAM" id="SSF54637">
    <property type="entry name" value="Thioesterase/thiol ester dehydrase-isomerase"/>
    <property type="match status" value="2"/>
</dbReference>
<dbReference type="GO" id="GO:0006635">
    <property type="term" value="P:fatty acid beta-oxidation"/>
    <property type="evidence" value="ECO:0007669"/>
    <property type="project" value="TreeGrafter"/>
</dbReference>
<comment type="similarity">
    <text evidence="3">Belongs to the gamma-BBH/TMLD family.</text>
</comment>
<dbReference type="VEuPathDB" id="FungiDB:BO82DRAFT_432015"/>
<dbReference type="UniPathway" id="UPA00118"/>
<keyword evidence="5" id="KW-0124">Carnitine biosynthesis</keyword>
<dbReference type="Gene3D" id="3.30.2020.30">
    <property type="match status" value="1"/>
</dbReference>
<evidence type="ECO:0000256" key="4">
    <source>
        <dbReference type="ARBA" id="ARBA00022723"/>
    </source>
</evidence>